<proteinExistence type="predicted"/>
<evidence type="ECO:0000313" key="1">
    <source>
        <dbReference type="EMBL" id="KIK17281.1"/>
    </source>
</evidence>
<evidence type="ECO:0000313" key="2">
    <source>
        <dbReference type="Proteomes" id="UP000054018"/>
    </source>
</evidence>
<keyword evidence="2" id="KW-1185">Reference proteome</keyword>
<accession>A0A0C9YKS9</accession>
<name>A0A0C9YKS9_9AGAM</name>
<dbReference type="EMBL" id="KN833833">
    <property type="protein sequence ID" value="KIK17281.1"/>
    <property type="molecule type" value="Genomic_DNA"/>
</dbReference>
<reference evidence="1 2" key="1">
    <citation type="submission" date="2014-04" db="EMBL/GenBank/DDBJ databases">
        <authorList>
            <consortium name="DOE Joint Genome Institute"/>
            <person name="Kuo A."/>
            <person name="Kohler A."/>
            <person name="Costa M.D."/>
            <person name="Nagy L.G."/>
            <person name="Floudas D."/>
            <person name="Copeland A."/>
            <person name="Barry K.W."/>
            <person name="Cichocki N."/>
            <person name="Veneault-Fourrey C."/>
            <person name="LaButti K."/>
            <person name="Lindquist E.A."/>
            <person name="Lipzen A."/>
            <person name="Lundell T."/>
            <person name="Morin E."/>
            <person name="Murat C."/>
            <person name="Sun H."/>
            <person name="Tunlid A."/>
            <person name="Henrissat B."/>
            <person name="Grigoriev I.V."/>
            <person name="Hibbett D.S."/>
            <person name="Martin F."/>
            <person name="Nordberg H.P."/>
            <person name="Cantor M.N."/>
            <person name="Hua S.X."/>
        </authorList>
    </citation>
    <scope>NUCLEOTIDE SEQUENCE [LARGE SCALE GENOMIC DNA]</scope>
    <source>
        <strain evidence="1 2">441</strain>
    </source>
</reference>
<gene>
    <name evidence="1" type="ORF">PISMIDRAFT_111776</name>
</gene>
<protein>
    <submittedName>
        <fullName evidence="1">Uncharacterized protein</fullName>
    </submittedName>
</protein>
<dbReference type="HOGENOM" id="CLU_013084_5_1_1"/>
<dbReference type="AlphaFoldDB" id="A0A0C9YKS9"/>
<dbReference type="OrthoDB" id="2676448at2759"/>
<organism evidence="1 2">
    <name type="scientific">Pisolithus microcarpus 441</name>
    <dbReference type="NCBI Taxonomy" id="765257"/>
    <lineage>
        <taxon>Eukaryota</taxon>
        <taxon>Fungi</taxon>
        <taxon>Dikarya</taxon>
        <taxon>Basidiomycota</taxon>
        <taxon>Agaricomycotina</taxon>
        <taxon>Agaricomycetes</taxon>
        <taxon>Agaricomycetidae</taxon>
        <taxon>Boletales</taxon>
        <taxon>Sclerodermatineae</taxon>
        <taxon>Pisolithaceae</taxon>
        <taxon>Pisolithus</taxon>
    </lineage>
</organism>
<reference evidence="2" key="2">
    <citation type="submission" date="2015-01" db="EMBL/GenBank/DDBJ databases">
        <title>Evolutionary Origins and Diversification of the Mycorrhizal Mutualists.</title>
        <authorList>
            <consortium name="DOE Joint Genome Institute"/>
            <consortium name="Mycorrhizal Genomics Consortium"/>
            <person name="Kohler A."/>
            <person name="Kuo A."/>
            <person name="Nagy L.G."/>
            <person name="Floudas D."/>
            <person name="Copeland A."/>
            <person name="Barry K.W."/>
            <person name="Cichocki N."/>
            <person name="Veneault-Fourrey C."/>
            <person name="LaButti K."/>
            <person name="Lindquist E.A."/>
            <person name="Lipzen A."/>
            <person name="Lundell T."/>
            <person name="Morin E."/>
            <person name="Murat C."/>
            <person name="Riley R."/>
            <person name="Ohm R."/>
            <person name="Sun H."/>
            <person name="Tunlid A."/>
            <person name="Henrissat B."/>
            <person name="Grigoriev I.V."/>
            <person name="Hibbett D.S."/>
            <person name="Martin F."/>
        </authorList>
    </citation>
    <scope>NUCLEOTIDE SEQUENCE [LARGE SCALE GENOMIC DNA]</scope>
    <source>
        <strain evidence="2">441</strain>
    </source>
</reference>
<dbReference type="Proteomes" id="UP000054018">
    <property type="component" value="Unassembled WGS sequence"/>
</dbReference>
<sequence>MWAKLAVHEAVIEFFKLCHAKEEITRLNIKVGHLQTAIHDKKQEVSQTIANLQHSDPLFALEFECCHQPCAAMNAVHIHHLGNLKNQYGLL</sequence>